<dbReference type="SMART" id="SM00382">
    <property type="entry name" value="AAA"/>
    <property type="match status" value="1"/>
</dbReference>
<proteinExistence type="predicted"/>
<feature type="domain" description="ABC transporter" evidence="3">
    <location>
        <begin position="2"/>
        <end position="232"/>
    </location>
</feature>
<accession>A0A098C3U0</accession>
<name>A0A098C3U0_9BACT</name>
<keyword evidence="5" id="KW-1185">Reference proteome</keyword>
<dbReference type="PANTHER" id="PTHR43038:SF3">
    <property type="entry name" value="ABC TRANSPORTER G FAMILY MEMBER 20 ISOFORM X1"/>
    <property type="match status" value="1"/>
</dbReference>
<dbReference type="InterPro" id="IPR017871">
    <property type="entry name" value="ABC_transporter-like_CS"/>
</dbReference>
<organism evidence="4 5">
    <name type="scientific">Fermentimonas caenicola</name>
    <dbReference type="NCBI Taxonomy" id="1562970"/>
    <lineage>
        <taxon>Bacteria</taxon>
        <taxon>Pseudomonadati</taxon>
        <taxon>Bacteroidota</taxon>
        <taxon>Bacteroidia</taxon>
        <taxon>Bacteroidales</taxon>
        <taxon>Dysgonomonadaceae</taxon>
        <taxon>Fermentimonas</taxon>
    </lineage>
</organism>
<reference evidence="4 5" key="1">
    <citation type="submission" date="2014-08" db="EMBL/GenBank/DDBJ databases">
        <authorList>
            <person name="Wibberg D."/>
        </authorList>
    </citation>
    <scope>NUCLEOTIDE SEQUENCE [LARGE SCALE GENOMIC DNA]</scope>
    <source>
        <strain evidence="5">ING2-E5B</strain>
    </source>
</reference>
<dbReference type="Pfam" id="PF00005">
    <property type="entry name" value="ABC_tran"/>
    <property type="match status" value="1"/>
</dbReference>
<protein>
    <recommendedName>
        <fullName evidence="3">ABC transporter domain-containing protein</fullName>
    </recommendedName>
</protein>
<dbReference type="HOGENOM" id="CLU_000604_1_2_10"/>
<dbReference type="GO" id="GO:0005524">
    <property type="term" value="F:ATP binding"/>
    <property type="evidence" value="ECO:0007669"/>
    <property type="project" value="UniProtKB-KW"/>
</dbReference>
<dbReference type="KEGG" id="pbt:ING2E5B_1833"/>
<keyword evidence="2" id="KW-0067">ATP-binding</keyword>
<dbReference type="PANTHER" id="PTHR43038">
    <property type="entry name" value="ATP-BINDING CASSETTE, SUB-FAMILY H, MEMBER 1"/>
    <property type="match status" value="1"/>
</dbReference>
<dbReference type="Proteomes" id="UP000032417">
    <property type="component" value="Chromosome 1"/>
</dbReference>
<dbReference type="PROSITE" id="PS50893">
    <property type="entry name" value="ABC_TRANSPORTER_2"/>
    <property type="match status" value="1"/>
</dbReference>
<dbReference type="OrthoDB" id="9801987at2"/>
<dbReference type="InterPro" id="IPR003439">
    <property type="entry name" value="ABC_transporter-like_ATP-bd"/>
</dbReference>
<evidence type="ECO:0000256" key="1">
    <source>
        <dbReference type="ARBA" id="ARBA00022741"/>
    </source>
</evidence>
<dbReference type="STRING" id="1562970.ING2E5B_1833"/>
<dbReference type="GO" id="GO:0016887">
    <property type="term" value="F:ATP hydrolysis activity"/>
    <property type="evidence" value="ECO:0007669"/>
    <property type="project" value="InterPro"/>
</dbReference>
<dbReference type="SUPFAM" id="SSF52540">
    <property type="entry name" value="P-loop containing nucleoside triphosphate hydrolases"/>
    <property type="match status" value="1"/>
</dbReference>
<gene>
    <name evidence="4" type="ORF">ING2E5B_1833</name>
</gene>
<dbReference type="InterPro" id="IPR003593">
    <property type="entry name" value="AAA+_ATPase"/>
</dbReference>
<evidence type="ECO:0000259" key="3">
    <source>
        <dbReference type="PROSITE" id="PS50893"/>
    </source>
</evidence>
<keyword evidence="1" id="KW-0547">Nucleotide-binding</keyword>
<sequence>MIEVKDLHKSYGKSGKKNALNGISFTVEDGEIFGVIGPDGAGKSTLFRILASLILPDSGSAIMNRYDIVKDYRKIRQIIGYMPGKFSLYQDLSVEENLKFFATVFGTTIEENYHLIKDIYQQIEPFKNRRAGALSGGMKQKLALSCALIHKPEILILDEPTTGVDPVSRKEFWDMLARLKEQGITILLSTAYMDEAGRCDRIALIRKGKFFASDTPKGIIDKYTESLWAVEGSRMSAILHELRNHEGIKRSFAFGDKIHITVDDDLQIDELKQYLLDKEFSDVKIASIEPTVEDCFMALTSK</sequence>
<evidence type="ECO:0000313" key="4">
    <source>
        <dbReference type="EMBL" id="CEA16572.1"/>
    </source>
</evidence>
<evidence type="ECO:0000256" key="2">
    <source>
        <dbReference type="ARBA" id="ARBA00022840"/>
    </source>
</evidence>
<dbReference type="InterPro" id="IPR027417">
    <property type="entry name" value="P-loop_NTPase"/>
</dbReference>
<dbReference type="EMBL" id="LN515532">
    <property type="protein sequence ID" value="CEA16572.1"/>
    <property type="molecule type" value="Genomic_DNA"/>
</dbReference>
<evidence type="ECO:0000313" key="5">
    <source>
        <dbReference type="Proteomes" id="UP000032417"/>
    </source>
</evidence>
<dbReference type="PATRIC" id="fig|1562970.3.peg.1815"/>
<dbReference type="Gene3D" id="3.40.50.300">
    <property type="entry name" value="P-loop containing nucleotide triphosphate hydrolases"/>
    <property type="match status" value="1"/>
</dbReference>
<dbReference type="CDD" id="cd03230">
    <property type="entry name" value="ABC_DR_subfamily_A"/>
    <property type="match status" value="1"/>
</dbReference>
<dbReference type="AlphaFoldDB" id="A0A098C3U0"/>
<dbReference type="PROSITE" id="PS00211">
    <property type="entry name" value="ABC_TRANSPORTER_1"/>
    <property type="match status" value="1"/>
</dbReference>